<name>A0A0E9TN72_ANGAN</name>
<protein>
    <submittedName>
        <fullName evidence="1">Uncharacterized protein</fullName>
    </submittedName>
</protein>
<evidence type="ECO:0000313" key="1">
    <source>
        <dbReference type="EMBL" id="JAH54897.1"/>
    </source>
</evidence>
<organism evidence="1">
    <name type="scientific">Anguilla anguilla</name>
    <name type="common">European freshwater eel</name>
    <name type="synonym">Muraena anguilla</name>
    <dbReference type="NCBI Taxonomy" id="7936"/>
    <lineage>
        <taxon>Eukaryota</taxon>
        <taxon>Metazoa</taxon>
        <taxon>Chordata</taxon>
        <taxon>Craniata</taxon>
        <taxon>Vertebrata</taxon>
        <taxon>Euteleostomi</taxon>
        <taxon>Actinopterygii</taxon>
        <taxon>Neopterygii</taxon>
        <taxon>Teleostei</taxon>
        <taxon>Anguilliformes</taxon>
        <taxon>Anguillidae</taxon>
        <taxon>Anguilla</taxon>
    </lineage>
</organism>
<sequence>MVTCEPPTPKVCCHAQFKTVVKMSIYGCQINNGKTCSLEF</sequence>
<dbReference type="AlphaFoldDB" id="A0A0E9TN72"/>
<reference evidence="1" key="1">
    <citation type="submission" date="2014-11" db="EMBL/GenBank/DDBJ databases">
        <authorList>
            <person name="Amaro Gonzalez C."/>
        </authorList>
    </citation>
    <scope>NUCLEOTIDE SEQUENCE</scope>
</reference>
<proteinExistence type="predicted"/>
<dbReference type="EMBL" id="GBXM01053680">
    <property type="protein sequence ID" value="JAH54897.1"/>
    <property type="molecule type" value="Transcribed_RNA"/>
</dbReference>
<reference evidence="1" key="2">
    <citation type="journal article" date="2015" name="Fish Shellfish Immunol.">
        <title>Early steps in the European eel (Anguilla anguilla)-Vibrio vulnificus interaction in the gills: Role of the RtxA13 toxin.</title>
        <authorList>
            <person name="Callol A."/>
            <person name="Pajuelo D."/>
            <person name="Ebbesson L."/>
            <person name="Teles M."/>
            <person name="MacKenzie S."/>
            <person name="Amaro C."/>
        </authorList>
    </citation>
    <scope>NUCLEOTIDE SEQUENCE</scope>
</reference>
<accession>A0A0E9TN72</accession>